<dbReference type="GO" id="GO:0008081">
    <property type="term" value="F:phosphoric diester hydrolase activity"/>
    <property type="evidence" value="ECO:0007669"/>
    <property type="project" value="UniProtKB-ARBA"/>
</dbReference>
<dbReference type="InterPro" id="IPR013655">
    <property type="entry name" value="PAS_fold_3"/>
</dbReference>
<dbReference type="Gene3D" id="3.30.450.40">
    <property type="match status" value="1"/>
</dbReference>
<evidence type="ECO:0000313" key="9">
    <source>
        <dbReference type="EMBL" id="GHD41199.1"/>
    </source>
</evidence>
<dbReference type="InterPro" id="IPR037522">
    <property type="entry name" value="HD_GYP_dom"/>
</dbReference>
<evidence type="ECO:0008006" key="11">
    <source>
        <dbReference type="Google" id="ProtNLM"/>
    </source>
</evidence>
<feature type="transmembrane region" description="Helical" evidence="6">
    <location>
        <begin position="170"/>
        <end position="188"/>
    </location>
</feature>
<dbReference type="CDD" id="cd00077">
    <property type="entry name" value="HDc"/>
    <property type="match status" value="1"/>
</dbReference>
<dbReference type="SUPFAM" id="SSF55781">
    <property type="entry name" value="GAF domain-like"/>
    <property type="match status" value="1"/>
</dbReference>
<dbReference type="CDD" id="cd00130">
    <property type="entry name" value="PAS"/>
    <property type="match status" value="1"/>
</dbReference>
<dbReference type="SMART" id="SM00471">
    <property type="entry name" value="HDc"/>
    <property type="match status" value="1"/>
</dbReference>
<dbReference type="Proteomes" id="UP000630353">
    <property type="component" value="Unassembled WGS sequence"/>
</dbReference>
<dbReference type="PROSITE" id="PS50113">
    <property type="entry name" value="PAC"/>
    <property type="match status" value="1"/>
</dbReference>
<dbReference type="NCBIfam" id="TIGR00277">
    <property type="entry name" value="HDIG"/>
    <property type="match status" value="1"/>
</dbReference>
<feature type="transmembrane region" description="Helical" evidence="6">
    <location>
        <begin position="42"/>
        <end position="63"/>
    </location>
</feature>
<feature type="transmembrane region" description="Helical" evidence="6">
    <location>
        <begin position="75"/>
        <end position="97"/>
    </location>
</feature>
<dbReference type="SMART" id="SM00065">
    <property type="entry name" value="GAF"/>
    <property type="match status" value="1"/>
</dbReference>
<dbReference type="NCBIfam" id="TIGR00229">
    <property type="entry name" value="sensory_box"/>
    <property type="match status" value="1"/>
</dbReference>
<dbReference type="RefSeq" id="WP_189987348.1">
    <property type="nucleotide sequence ID" value="NZ_BMZS01000001.1"/>
</dbReference>
<keyword evidence="4 6" id="KW-1133">Transmembrane helix</keyword>
<dbReference type="Gene3D" id="1.10.3210.10">
    <property type="entry name" value="Hypothetical protein af1432"/>
    <property type="match status" value="1"/>
</dbReference>
<keyword evidence="10" id="KW-1185">Reference proteome</keyword>
<accession>A0A918XN83</accession>
<dbReference type="InterPro" id="IPR011620">
    <property type="entry name" value="Sig_transdc_His_kinase_LytS_TM"/>
</dbReference>
<dbReference type="InterPro" id="IPR000014">
    <property type="entry name" value="PAS"/>
</dbReference>
<feature type="domain" description="HD-GYP" evidence="8">
    <location>
        <begin position="673"/>
        <end position="866"/>
    </location>
</feature>
<dbReference type="PANTHER" id="PTHR43155:SF2">
    <property type="entry name" value="CYCLIC DI-GMP PHOSPHODIESTERASE PA4108"/>
    <property type="match status" value="1"/>
</dbReference>
<dbReference type="InterPro" id="IPR035965">
    <property type="entry name" value="PAS-like_dom_sf"/>
</dbReference>
<evidence type="ECO:0000256" key="2">
    <source>
        <dbReference type="ARBA" id="ARBA00022475"/>
    </source>
</evidence>
<dbReference type="GO" id="GO:0005886">
    <property type="term" value="C:plasma membrane"/>
    <property type="evidence" value="ECO:0007669"/>
    <property type="project" value="UniProtKB-SubCell"/>
</dbReference>
<dbReference type="Pfam" id="PF07694">
    <property type="entry name" value="5TM-5TMR_LYT"/>
    <property type="match status" value="1"/>
</dbReference>
<evidence type="ECO:0000259" key="8">
    <source>
        <dbReference type="PROSITE" id="PS51832"/>
    </source>
</evidence>
<dbReference type="SMART" id="SM00091">
    <property type="entry name" value="PAS"/>
    <property type="match status" value="2"/>
</dbReference>
<evidence type="ECO:0000256" key="5">
    <source>
        <dbReference type="ARBA" id="ARBA00023136"/>
    </source>
</evidence>
<dbReference type="Pfam" id="PF08447">
    <property type="entry name" value="PAS_3"/>
    <property type="match status" value="1"/>
</dbReference>
<proteinExistence type="predicted"/>
<evidence type="ECO:0000313" key="10">
    <source>
        <dbReference type="Proteomes" id="UP000630353"/>
    </source>
</evidence>
<dbReference type="EMBL" id="BMZS01000001">
    <property type="protein sequence ID" value="GHD41199.1"/>
    <property type="molecule type" value="Genomic_DNA"/>
</dbReference>
<dbReference type="InterPro" id="IPR029016">
    <property type="entry name" value="GAF-like_dom_sf"/>
</dbReference>
<dbReference type="InterPro" id="IPR003607">
    <property type="entry name" value="HD/PDEase_dom"/>
</dbReference>
<dbReference type="AlphaFoldDB" id="A0A918XN83"/>
<protein>
    <recommendedName>
        <fullName evidence="11">PAS domain S-box protein</fullName>
    </recommendedName>
</protein>
<dbReference type="Pfam" id="PF13487">
    <property type="entry name" value="HD_5"/>
    <property type="match status" value="1"/>
</dbReference>
<dbReference type="PANTHER" id="PTHR43155">
    <property type="entry name" value="CYCLIC DI-GMP PHOSPHODIESTERASE PA4108-RELATED"/>
    <property type="match status" value="1"/>
</dbReference>
<reference evidence="9" key="2">
    <citation type="submission" date="2020-09" db="EMBL/GenBank/DDBJ databases">
        <authorList>
            <person name="Sun Q."/>
            <person name="Kim S."/>
        </authorList>
    </citation>
    <scope>NUCLEOTIDE SEQUENCE</scope>
    <source>
        <strain evidence="9">KCTC 42651</strain>
    </source>
</reference>
<reference evidence="9" key="1">
    <citation type="journal article" date="2014" name="Int. J. Syst. Evol. Microbiol.">
        <title>Complete genome sequence of Corynebacterium casei LMG S-19264T (=DSM 44701T), isolated from a smear-ripened cheese.</title>
        <authorList>
            <consortium name="US DOE Joint Genome Institute (JGI-PGF)"/>
            <person name="Walter F."/>
            <person name="Albersmeier A."/>
            <person name="Kalinowski J."/>
            <person name="Ruckert C."/>
        </authorList>
    </citation>
    <scope>NUCLEOTIDE SEQUENCE</scope>
    <source>
        <strain evidence="9">KCTC 42651</strain>
    </source>
</reference>
<dbReference type="SMART" id="SM00086">
    <property type="entry name" value="PAC"/>
    <property type="match status" value="2"/>
</dbReference>
<dbReference type="SUPFAM" id="SSF55785">
    <property type="entry name" value="PYP-like sensor domain (PAS domain)"/>
    <property type="match status" value="2"/>
</dbReference>
<dbReference type="InterPro" id="IPR006675">
    <property type="entry name" value="HDIG_dom"/>
</dbReference>
<dbReference type="InterPro" id="IPR001610">
    <property type="entry name" value="PAC"/>
</dbReference>
<keyword evidence="5 6" id="KW-0472">Membrane</keyword>
<dbReference type="InterPro" id="IPR003018">
    <property type="entry name" value="GAF"/>
</dbReference>
<organism evidence="9 10">
    <name type="scientific">Thalassobaculum fulvum</name>
    <dbReference type="NCBI Taxonomy" id="1633335"/>
    <lineage>
        <taxon>Bacteria</taxon>
        <taxon>Pseudomonadati</taxon>
        <taxon>Pseudomonadota</taxon>
        <taxon>Alphaproteobacteria</taxon>
        <taxon>Rhodospirillales</taxon>
        <taxon>Thalassobaculaceae</taxon>
        <taxon>Thalassobaculum</taxon>
    </lineage>
</organism>
<evidence type="ECO:0000259" key="7">
    <source>
        <dbReference type="PROSITE" id="PS50113"/>
    </source>
</evidence>
<evidence type="ECO:0000256" key="1">
    <source>
        <dbReference type="ARBA" id="ARBA00004651"/>
    </source>
</evidence>
<dbReference type="Gene3D" id="3.30.450.20">
    <property type="entry name" value="PAS domain"/>
    <property type="match status" value="2"/>
</dbReference>
<evidence type="ECO:0000256" key="3">
    <source>
        <dbReference type="ARBA" id="ARBA00022692"/>
    </source>
</evidence>
<dbReference type="GO" id="GO:0000155">
    <property type="term" value="F:phosphorelay sensor kinase activity"/>
    <property type="evidence" value="ECO:0007669"/>
    <property type="project" value="InterPro"/>
</dbReference>
<feature type="transmembrane region" description="Helical" evidence="6">
    <location>
        <begin position="103"/>
        <end position="124"/>
    </location>
</feature>
<gene>
    <name evidence="9" type="ORF">GCM10017083_05320</name>
</gene>
<evidence type="ECO:0000256" key="4">
    <source>
        <dbReference type="ARBA" id="ARBA00022989"/>
    </source>
</evidence>
<keyword evidence="3 6" id="KW-0812">Transmembrane</keyword>
<keyword evidence="2" id="KW-1003">Cell membrane</keyword>
<dbReference type="GO" id="GO:0071555">
    <property type="term" value="P:cell wall organization"/>
    <property type="evidence" value="ECO:0007669"/>
    <property type="project" value="InterPro"/>
</dbReference>
<comment type="subcellular location">
    <subcellularLocation>
        <location evidence="1">Cell membrane</location>
        <topology evidence="1">Multi-pass membrane protein</topology>
    </subcellularLocation>
</comment>
<dbReference type="InterPro" id="IPR000700">
    <property type="entry name" value="PAS-assoc_C"/>
</dbReference>
<feature type="transmembrane region" description="Helical" evidence="6">
    <location>
        <begin position="136"/>
        <end position="158"/>
    </location>
</feature>
<feature type="domain" description="PAC" evidence="7">
    <location>
        <begin position="440"/>
        <end position="493"/>
    </location>
</feature>
<dbReference type="PROSITE" id="PS51832">
    <property type="entry name" value="HD_GYP"/>
    <property type="match status" value="1"/>
</dbReference>
<dbReference type="Pfam" id="PF13185">
    <property type="entry name" value="GAF_2"/>
    <property type="match status" value="1"/>
</dbReference>
<dbReference type="SUPFAM" id="SSF109604">
    <property type="entry name" value="HD-domain/PDEase-like"/>
    <property type="match status" value="1"/>
</dbReference>
<comment type="caution">
    <text evidence="9">The sequence shown here is derived from an EMBL/GenBank/DDBJ whole genome shotgun (WGS) entry which is preliminary data.</text>
</comment>
<sequence>MALNGMANTYFMEFAHNTGLIVAVVFLDRVIANRSLSSRATIASGLLFGGAAVLSMAATMAVWEGIIFDARTVILSVGALFGGPVVAAISATIAAAYRFHLGGAGATVGVLVIATASAAGLLLRHRYVRDLLALDVLPLLALGLAVHTAAVLWFALLPLDYVEDVLKGPALAYVGTLTLGTVLMGLMLREIERTKHFDSILRDSHERLQNLFDTTATALLEEDISGVYRAMRRLRESGVEDLRAHLAQYPALVDDLAAEVKVLRCNPAAVRLFRFQSDDDRKTRIDAFFGPGAREAFINELCAIWDGASRTEQEAMFRAEDGTELAAFVVVPLPRTEEQARHVAVSILDVTALRSTERQVLQERERLREVVWGTDVGTWEWNVQTGQTVFNDRWAEIVGYTLAELEPVSIDTWERLAHPDDLTVSGAILEEVFAGKRDFYECEARMRHKDGRWIWVLDRGKVVEWAPDGSPLRMSGTHMDITDRKQAELRADHLASVREALLRCHADILAARSEAEVFERTVATLVEARGYALAWIGVPEDGPDKLVRPVARAGTQSSYLDGIVVHWSDDDLGRGPTGRAIRSGEIEVAHELQRDESFEPWLEHAENHSLFSSVAAPIMADGQVLAALNLYSSIPAVFDAEEIGLIQEFAQNVGLAVRALRLQAERARLHSELENAALGAVTAIAATIEKRDPYTAGHQASVAALSEAIGRKLGWDAFKLQGLRLGAMIHDIGKVAVPSEILNRPGKLSDAELAIIKSHTQVGYEILERTTFPWPIKEMVLQHHERLDGSGYPQGLREGRIIDEAKVIGVADVVDAITSHRPYRPGLGVESALSEIERGRGTLYDPAIADACLTLFRDDGYSLDKA</sequence>
<name>A0A918XN83_9PROT</name>
<evidence type="ECO:0000256" key="6">
    <source>
        <dbReference type="SAM" id="Phobius"/>
    </source>
</evidence>